<evidence type="ECO:0000259" key="2">
    <source>
        <dbReference type="PROSITE" id="PS00662"/>
    </source>
</evidence>
<dbReference type="InterPro" id="IPR003593">
    <property type="entry name" value="AAA+_ATPase"/>
</dbReference>
<evidence type="ECO:0000256" key="1">
    <source>
        <dbReference type="ARBA" id="ARBA00006611"/>
    </source>
</evidence>
<gene>
    <name evidence="3" type="ORF">ASZ90_017538</name>
</gene>
<dbReference type="NCBIfam" id="TIGR01420">
    <property type="entry name" value="pilT_fam"/>
    <property type="match status" value="1"/>
</dbReference>
<protein>
    <submittedName>
        <fullName evidence="3">Twitching motility protein pilt</fullName>
    </submittedName>
</protein>
<proteinExistence type="inferred from homology"/>
<dbReference type="SMART" id="SM00382">
    <property type="entry name" value="AAA"/>
    <property type="match status" value="1"/>
</dbReference>
<dbReference type="InterPro" id="IPR027417">
    <property type="entry name" value="P-loop_NTPase"/>
</dbReference>
<dbReference type="InterPro" id="IPR050921">
    <property type="entry name" value="T4SS_GSP_E_ATPase"/>
</dbReference>
<dbReference type="EMBL" id="LNQE01001831">
    <property type="protein sequence ID" value="KUG05049.1"/>
    <property type="molecule type" value="Genomic_DNA"/>
</dbReference>
<feature type="domain" description="Bacterial type II secretion system protein E" evidence="2">
    <location>
        <begin position="197"/>
        <end position="211"/>
    </location>
</feature>
<dbReference type="SUPFAM" id="SSF52540">
    <property type="entry name" value="P-loop containing nucleoside triphosphate hydrolases"/>
    <property type="match status" value="1"/>
</dbReference>
<evidence type="ECO:0000313" key="3">
    <source>
        <dbReference type="EMBL" id="KUG05049.1"/>
    </source>
</evidence>
<dbReference type="InterPro" id="IPR006321">
    <property type="entry name" value="PilT/PilU"/>
</dbReference>
<dbReference type="GO" id="GO:0005524">
    <property type="term" value="F:ATP binding"/>
    <property type="evidence" value="ECO:0007669"/>
    <property type="project" value="InterPro"/>
</dbReference>
<dbReference type="CDD" id="cd01131">
    <property type="entry name" value="PilT"/>
    <property type="match status" value="1"/>
</dbReference>
<dbReference type="Pfam" id="PF00437">
    <property type="entry name" value="T2SSE"/>
    <property type="match status" value="1"/>
</dbReference>
<dbReference type="PANTHER" id="PTHR30486">
    <property type="entry name" value="TWITCHING MOTILITY PROTEIN PILT"/>
    <property type="match status" value="1"/>
</dbReference>
<dbReference type="Gene3D" id="3.40.50.300">
    <property type="entry name" value="P-loop containing nucleotide triphosphate hydrolases"/>
    <property type="match status" value="1"/>
</dbReference>
<accession>A0A0W8E8Z5</accession>
<reference evidence="3" key="1">
    <citation type="journal article" date="2015" name="Proc. Natl. Acad. Sci. U.S.A.">
        <title>Networks of energetic and metabolic interactions define dynamics in microbial communities.</title>
        <authorList>
            <person name="Embree M."/>
            <person name="Liu J.K."/>
            <person name="Al-Bassam M.M."/>
            <person name="Zengler K."/>
        </authorList>
    </citation>
    <scope>NUCLEOTIDE SEQUENCE</scope>
</reference>
<organism evidence="3">
    <name type="scientific">hydrocarbon metagenome</name>
    <dbReference type="NCBI Taxonomy" id="938273"/>
    <lineage>
        <taxon>unclassified sequences</taxon>
        <taxon>metagenomes</taxon>
        <taxon>ecological metagenomes</taxon>
    </lineage>
</organism>
<dbReference type="Gene3D" id="3.30.450.90">
    <property type="match status" value="1"/>
</dbReference>
<dbReference type="GO" id="GO:0016887">
    <property type="term" value="F:ATP hydrolysis activity"/>
    <property type="evidence" value="ECO:0007669"/>
    <property type="project" value="InterPro"/>
</dbReference>
<sequence length="349" mass="38609">MVVNIMDILSKGIEYRASDIHLTVSQPPLYRVDGELISAPGDPLLSPEDTEKLAQQLIPGEAIRQEFETDGQVDFSNSFSGIGRFRANIYRQRGSCAAAVRLIPVEIPTIDQLKLPPIVSNLALRDRGLILVTGVTGSGKSTTLAALINHINENRKRHIITLEDPIEYLHKHKNSIINQREIGTDTASFNQALKATLRQDPDVILIGEMRDLETISTVLTAAETGHLVMATLHSASAASSVERIVDVFPTEQQRQIRIQLASCLQGIITQQLLMRHDISGRTVAAEILVATPAIRNMIRENKTHQIYSAMQTGQAVGMVTMERSIKTLYGEGIISREEYERLLGSIEFK</sequence>
<dbReference type="InterPro" id="IPR001482">
    <property type="entry name" value="T2SS/T4SS_dom"/>
</dbReference>
<comment type="similarity">
    <text evidence="1">Belongs to the GSP E family.</text>
</comment>
<dbReference type="PROSITE" id="PS00662">
    <property type="entry name" value="T2SP_E"/>
    <property type="match status" value="1"/>
</dbReference>
<comment type="caution">
    <text evidence="3">The sequence shown here is derived from an EMBL/GenBank/DDBJ whole genome shotgun (WGS) entry which is preliminary data.</text>
</comment>
<dbReference type="AlphaFoldDB" id="A0A0W8E8Z5"/>
<name>A0A0W8E8Z5_9ZZZZ</name>